<gene>
    <name evidence="5" type="ORF">HUG10_18840</name>
</gene>
<dbReference type="PROSITE" id="PS51371">
    <property type="entry name" value="CBS"/>
    <property type="match status" value="4"/>
</dbReference>
<evidence type="ECO:0000256" key="3">
    <source>
        <dbReference type="SAM" id="MobiDB-lite"/>
    </source>
</evidence>
<feature type="region of interest" description="Disordered" evidence="3">
    <location>
        <begin position="186"/>
        <end position="207"/>
    </location>
</feature>
<sequence length="410" mass="45767">MDIRDACSHEFESVSPETTLSKVRGAFTTNERARVVVVLDDGDFVGVVTRKQLLASKHSPDEKVRSVMGTPPRVSRTEDVRETARLFVESGVDLLPVFEGDEFFGVVTVRDLLEHVQEFLDALSVEDVATRELVTAEPDTTLGEVINDIREFGISRLPVIDEDGDPVGMVSVYDLVGFTVREMQRQQGGSTEGFDEHGGRGSRDDYNATGGFGERAGFAARMLDLPARNLMNTPAHTIEPDRLLDDAVERMLENDISSLVVVDGDGRPAGIVTTTDVLRSLTWTEEEHMPVRVFGVDLMDLLTREEIADRVEAIEAKYDEMSVIEAQVTFQKHRESNRGMPLIRATVRLFTDRGTHAGTGEEYGAEAAFDGACDLLERNVLDEKGRNSIKRKPEDARERNERLLEWWLEP</sequence>
<dbReference type="OrthoDB" id="9280at2157"/>
<dbReference type="SUPFAM" id="SSF54631">
    <property type="entry name" value="CBS-domain pair"/>
    <property type="match status" value="2"/>
</dbReference>
<evidence type="ECO:0000313" key="6">
    <source>
        <dbReference type="Proteomes" id="UP000509750"/>
    </source>
</evidence>
<dbReference type="SMART" id="SM00116">
    <property type="entry name" value="CBS"/>
    <property type="match status" value="4"/>
</dbReference>
<evidence type="ECO:0000256" key="2">
    <source>
        <dbReference type="PROSITE-ProRule" id="PRU00703"/>
    </source>
</evidence>
<evidence type="ECO:0000259" key="4">
    <source>
        <dbReference type="PROSITE" id="PS51371"/>
    </source>
</evidence>
<dbReference type="Gene3D" id="3.10.580.10">
    <property type="entry name" value="CBS-domain"/>
    <property type="match status" value="3"/>
</dbReference>
<dbReference type="InterPro" id="IPR000644">
    <property type="entry name" value="CBS_dom"/>
</dbReference>
<dbReference type="Pfam" id="PF00571">
    <property type="entry name" value="CBS"/>
    <property type="match status" value="4"/>
</dbReference>
<dbReference type="AlphaFoldDB" id="A0A7D5GEA4"/>
<proteinExistence type="predicted"/>
<reference evidence="5 6" key="1">
    <citation type="submission" date="2020-07" db="EMBL/GenBank/DDBJ databases">
        <title>Gai3-2, isolated from salt lake.</title>
        <authorList>
            <person name="Cui H."/>
            <person name="Shi X."/>
        </authorList>
    </citation>
    <scope>NUCLEOTIDE SEQUENCE [LARGE SCALE GENOMIC DNA]</scope>
    <source>
        <strain evidence="5 6">Gai3-2</strain>
        <plasmid evidence="5 6">unnamed1</plasmid>
    </source>
</reference>
<feature type="domain" description="CBS" evidence="4">
    <location>
        <begin position="231"/>
        <end position="291"/>
    </location>
</feature>
<name>A0A7D5GEA4_9EURY</name>
<dbReference type="SUPFAM" id="SSF69754">
    <property type="entry name" value="Ribosome binding protein Y (YfiA homologue)"/>
    <property type="match status" value="1"/>
</dbReference>
<accession>A0A7D5GEA4</accession>
<dbReference type="Proteomes" id="UP000509750">
    <property type="component" value="Plasmid unnamed1"/>
</dbReference>
<dbReference type="RefSeq" id="WP_179171240.1">
    <property type="nucleotide sequence ID" value="NZ_CP058530.1"/>
</dbReference>
<dbReference type="GeneID" id="56030935"/>
<dbReference type="InterPro" id="IPR046342">
    <property type="entry name" value="CBS_dom_sf"/>
</dbReference>
<feature type="domain" description="CBS" evidence="4">
    <location>
        <begin position="67"/>
        <end position="122"/>
    </location>
</feature>
<organism evidence="5 6">
    <name type="scientific">Halorarum halophilum</name>
    <dbReference type="NCBI Taxonomy" id="2743090"/>
    <lineage>
        <taxon>Archaea</taxon>
        <taxon>Methanobacteriati</taxon>
        <taxon>Methanobacteriota</taxon>
        <taxon>Stenosarchaea group</taxon>
        <taxon>Halobacteria</taxon>
        <taxon>Halobacteriales</taxon>
        <taxon>Haloferacaceae</taxon>
        <taxon>Halorarum</taxon>
    </lineage>
</organism>
<dbReference type="InterPro" id="IPR051257">
    <property type="entry name" value="Diverse_CBS-Domain"/>
</dbReference>
<geneLocation type="plasmid" evidence="5 6">
    <name>unnamed1</name>
</geneLocation>
<protein>
    <submittedName>
        <fullName evidence="5">CBS domain-containing protein</fullName>
    </submittedName>
</protein>
<dbReference type="KEGG" id="halg:HUG10_18840"/>
<dbReference type="EMBL" id="CP058530">
    <property type="protein sequence ID" value="QLG29666.1"/>
    <property type="molecule type" value="Genomic_DNA"/>
</dbReference>
<feature type="domain" description="CBS" evidence="4">
    <location>
        <begin position="7"/>
        <end position="63"/>
    </location>
</feature>
<evidence type="ECO:0000256" key="1">
    <source>
        <dbReference type="ARBA" id="ARBA00023122"/>
    </source>
</evidence>
<dbReference type="PANTHER" id="PTHR43080">
    <property type="entry name" value="CBS DOMAIN-CONTAINING PROTEIN CBSX3, MITOCHONDRIAL"/>
    <property type="match status" value="1"/>
</dbReference>
<evidence type="ECO:0000313" key="5">
    <source>
        <dbReference type="EMBL" id="QLG29666.1"/>
    </source>
</evidence>
<dbReference type="InterPro" id="IPR036567">
    <property type="entry name" value="RHF-like"/>
</dbReference>
<feature type="compositionally biased region" description="Basic and acidic residues" evidence="3">
    <location>
        <begin position="194"/>
        <end position="206"/>
    </location>
</feature>
<keyword evidence="5" id="KW-0614">Plasmid</keyword>
<dbReference type="PANTHER" id="PTHR43080:SF2">
    <property type="entry name" value="CBS DOMAIN-CONTAINING PROTEIN"/>
    <property type="match status" value="1"/>
</dbReference>
<keyword evidence="6" id="KW-1185">Reference proteome</keyword>
<keyword evidence="1 2" id="KW-0129">CBS domain</keyword>
<feature type="domain" description="CBS" evidence="4">
    <location>
        <begin position="129"/>
        <end position="185"/>
    </location>
</feature>